<sequence>MRYFGLHRCGASIYRHDAVLLAAHCTHELPADLMEIAMGTIYRNRGGEERWIRLIIQHKDFDPETYKNDIAIIIMERSVDFSDTIQPIPLASIGEDLKAGTLATVTGWGIMNDEGHLPDIFHYVKIRIVDHAECVQVYKDLNPVEDHMLCAGEPEGGKDACDGDSGGPLVVENKLYGIVSWGDDCAKPGVPGVYTSVAAFRSWIKSQYE</sequence>
<dbReference type="Pfam" id="PF00089">
    <property type="entry name" value="Trypsin"/>
    <property type="match status" value="1"/>
</dbReference>
<dbReference type="SUPFAM" id="SSF50494">
    <property type="entry name" value="Trypsin-like serine proteases"/>
    <property type="match status" value="1"/>
</dbReference>
<dbReference type="InterPro" id="IPR033116">
    <property type="entry name" value="TRYPSIN_SER"/>
</dbReference>
<dbReference type="EMBL" id="LR899012">
    <property type="protein sequence ID" value="CAD7089398.1"/>
    <property type="molecule type" value="Genomic_DNA"/>
</dbReference>
<evidence type="ECO:0000313" key="12">
    <source>
        <dbReference type="Proteomes" id="UP000594454"/>
    </source>
</evidence>
<evidence type="ECO:0000256" key="9">
    <source>
        <dbReference type="ARBA" id="ARBA00023157"/>
    </source>
</evidence>
<evidence type="ECO:0000256" key="4">
    <source>
        <dbReference type="ARBA" id="ARBA00022670"/>
    </source>
</evidence>
<keyword evidence="6" id="KW-0378">Hydrolase</keyword>
<dbReference type="InParanoid" id="A0A7R8UYJ5"/>
<dbReference type="GO" id="GO:0004252">
    <property type="term" value="F:serine-type endopeptidase activity"/>
    <property type="evidence" value="ECO:0007669"/>
    <property type="project" value="InterPro"/>
</dbReference>
<dbReference type="FunFam" id="2.40.10.10:FF:000077">
    <property type="entry name" value="Predicted protein"/>
    <property type="match status" value="1"/>
</dbReference>
<evidence type="ECO:0000259" key="10">
    <source>
        <dbReference type="PROSITE" id="PS50240"/>
    </source>
</evidence>
<keyword evidence="4" id="KW-0645">Protease</keyword>
<reference evidence="11 12" key="1">
    <citation type="submission" date="2020-11" db="EMBL/GenBank/DDBJ databases">
        <authorList>
            <person name="Wallbank WR R."/>
            <person name="Pardo Diaz C."/>
            <person name="Kozak K."/>
            <person name="Martin S."/>
            <person name="Jiggins C."/>
            <person name="Moest M."/>
            <person name="Warren A I."/>
            <person name="Generalovic N T."/>
            <person name="Byers J.R.P. K."/>
            <person name="Montejo-Kovacevich G."/>
            <person name="Yen C E."/>
        </authorList>
    </citation>
    <scope>NUCLEOTIDE SEQUENCE [LARGE SCALE GENOMIC DNA]</scope>
</reference>
<dbReference type="InterPro" id="IPR043504">
    <property type="entry name" value="Peptidase_S1_PA_chymotrypsin"/>
</dbReference>
<dbReference type="InterPro" id="IPR009003">
    <property type="entry name" value="Peptidase_S1_PA"/>
</dbReference>
<evidence type="ECO:0000256" key="6">
    <source>
        <dbReference type="ARBA" id="ARBA00022801"/>
    </source>
</evidence>
<evidence type="ECO:0000256" key="5">
    <source>
        <dbReference type="ARBA" id="ARBA00022729"/>
    </source>
</evidence>
<dbReference type="PANTHER" id="PTHR24276:SF91">
    <property type="entry name" value="AT26814P-RELATED"/>
    <property type="match status" value="1"/>
</dbReference>
<dbReference type="InterPro" id="IPR001254">
    <property type="entry name" value="Trypsin_dom"/>
</dbReference>
<evidence type="ECO:0000256" key="7">
    <source>
        <dbReference type="ARBA" id="ARBA00022825"/>
    </source>
</evidence>
<evidence type="ECO:0000256" key="3">
    <source>
        <dbReference type="ARBA" id="ARBA00022525"/>
    </source>
</evidence>
<evidence type="ECO:0000256" key="2">
    <source>
        <dbReference type="ARBA" id="ARBA00007664"/>
    </source>
</evidence>
<evidence type="ECO:0000313" key="11">
    <source>
        <dbReference type="EMBL" id="CAD7089398.1"/>
    </source>
</evidence>
<name>A0A7R8UYJ5_HERIL</name>
<dbReference type="InterPro" id="IPR001314">
    <property type="entry name" value="Peptidase_S1A"/>
</dbReference>
<dbReference type="Proteomes" id="UP000594454">
    <property type="component" value="Chromosome 4"/>
</dbReference>
<comment type="similarity">
    <text evidence="2">Belongs to the peptidase S1 family.</text>
</comment>
<evidence type="ECO:0000256" key="8">
    <source>
        <dbReference type="ARBA" id="ARBA00023145"/>
    </source>
</evidence>
<dbReference type="GO" id="GO:0006508">
    <property type="term" value="P:proteolysis"/>
    <property type="evidence" value="ECO:0007669"/>
    <property type="project" value="UniProtKB-KW"/>
</dbReference>
<organism evidence="11 12">
    <name type="scientific">Hermetia illucens</name>
    <name type="common">Black soldier fly</name>
    <dbReference type="NCBI Taxonomy" id="343691"/>
    <lineage>
        <taxon>Eukaryota</taxon>
        <taxon>Metazoa</taxon>
        <taxon>Ecdysozoa</taxon>
        <taxon>Arthropoda</taxon>
        <taxon>Hexapoda</taxon>
        <taxon>Insecta</taxon>
        <taxon>Pterygota</taxon>
        <taxon>Neoptera</taxon>
        <taxon>Endopterygota</taxon>
        <taxon>Diptera</taxon>
        <taxon>Brachycera</taxon>
        <taxon>Stratiomyomorpha</taxon>
        <taxon>Stratiomyidae</taxon>
        <taxon>Hermetiinae</taxon>
        <taxon>Hermetia</taxon>
    </lineage>
</organism>
<dbReference type="InterPro" id="IPR050430">
    <property type="entry name" value="Peptidase_S1"/>
</dbReference>
<dbReference type="GO" id="GO:0005576">
    <property type="term" value="C:extracellular region"/>
    <property type="evidence" value="ECO:0007669"/>
    <property type="project" value="UniProtKB-SubCell"/>
</dbReference>
<keyword evidence="3" id="KW-0964">Secreted</keyword>
<dbReference type="PANTHER" id="PTHR24276">
    <property type="entry name" value="POLYSERASE-RELATED"/>
    <property type="match status" value="1"/>
</dbReference>
<accession>A0A7R8UYJ5</accession>
<keyword evidence="9" id="KW-1015">Disulfide bond</keyword>
<dbReference type="CDD" id="cd00190">
    <property type="entry name" value="Tryp_SPc"/>
    <property type="match status" value="1"/>
</dbReference>
<dbReference type="AlphaFoldDB" id="A0A7R8UYJ5"/>
<evidence type="ECO:0000256" key="1">
    <source>
        <dbReference type="ARBA" id="ARBA00004613"/>
    </source>
</evidence>
<dbReference type="PRINTS" id="PR00722">
    <property type="entry name" value="CHYMOTRYPSIN"/>
</dbReference>
<dbReference type="PROSITE" id="PS50240">
    <property type="entry name" value="TRYPSIN_DOM"/>
    <property type="match status" value="1"/>
</dbReference>
<dbReference type="Gene3D" id="2.40.10.10">
    <property type="entry name" value="Trypsin-like serine proteases"/>
    <property type="match status" value="1"/>
</dbReference>
<dbReference type="PROSITE" id="PS00135">
    <property type="entry name" value="TRYPSIN_SER"/>
    <property type="match status" value="1"/>
</dbReference>
<comment type="subcellular location">
    <subcellularLocation>
        <location evidence="1">Secreted</location>
    </subcellularLocation>
</comment>
<gene>
    <name evidence="11" type="ORF">HERILL_LOCUS11953</name>
</gene>
<keyword evidence="5" id="KW-0732">Signal</keyword>
<feature type="domain" description="Peptidase S1" evidence="10">
    <location>
        <begin position="1"/>
        <end position="209"/>
    </location>
</feature>
<dbReference type="OrthoDB" id="10059102at2759"/>
<dbReference type="SMART" id="SM00020">
    <property type="entry name" value="Tryp_SPc"/>
    <property type="match status" value="1"/>
</dbReference>
<protein>
    <recommendedName>
        <fullName evidence="10">Peptidase S1 domain-containing protein</fullName>
    </recommendedName>
</protein>
<keyword evidence="12" id="KW-1185">Reference proteome</keyword>
<proteinExistence type="inferred from homology"/>
<keyword evidence="8" id="KW-0865">Zymogen</keyword>
<keyword evidence="7" id="KW-0720">Serine protease</keyword>